<dbReference type="AlphaFoldDB" id="A0A812SS81"/>
<keyword evidence="2" id="KW-1133">Transmembrane helix</keyword>
<keyword evidence="4" id="KW-1185">Reference proteome</keyword>
<feature type="region of interest" description="Disordered" evidence="1">
    <location>
        <begin position="1"/>
        <end position="25"/>
    </location>
</feature>
<reference evidence="3" key="1">
    <citation type="submission" date="2021-02" db="EMBL/GenBank/DDBJ databases">
        <authorList>
            <person name="Dougan E. K."/>
            <person name="Rhodes N."/>
            <person name="Thang M."/>
            <person name="Chan C."/>
        </authorList>
    </citation>
    <scope>NUCLEOTIDE SEQUENCE</scope>
</reference>
<organism evidence="3 4">
    <name type="scientific">Symbiodinium natans</name>
    <dbReference type="NCBI Taxonomy" id="878477"/>
    <lineage>
        <taxon>Eukaryota</taxon>
        <taxon>Sar</taxon>
        <taxon>Alveolata</taxon>
        <taxon>Dinophyceae</taxon>
        <taxon>Suessiales</taxon>
        <taxon>Symbiodiniaceae</taxon>
        <taxon>Symbiodinium</taxon>
    </lineage>
</organism>
<dbReference type="Proteomes" id="UP000604046">
    <property type="component" value="Unassembled WGS sequence"/>
</dbReference>
<dbReference type="OrthoDB" id="676979at2759"/>
<comment type="caution">
    <text evidence="3">The sequence shown here is derived from an EMBL/GenBank/DDBJ whole genome shotgun (WGS) entry which is preliminary data.</text>
</comment>
<gene>
    <name evidence="3" type="ORF">SNAT2548_LOCUS28015</name>
</gene>
<evidence type="ECO:0000256" key="1">
    <source>
        <dbReference type="SAM" id="MobiDB-lite"/>
    </source>
</evidence>
<dbReference type="EMBL" id="CAJNDS010002500">
    <property type="protein sequence ID" value="CAE7500251.1"/>
    <property type="molecule type" value="Genomic_DNA"/>
</dbReference>
<protein>
    <submittedName>
        <fullName evidence="3">Uncharacterized protein</fullName>
    </submittedName>
</protein>
<keyword evidence="2" id="KW-0812">Transmembrane</keyword>
<evidence type="ECO:0000256" key="2">
    <source>
        <dbReference type="SAM" id="Phobius"/>
    </source>
</evidence>
<proteinExistence type="predicted"/>
<feature type="transmembrane region" description="Helical" evidence="2">
    <location>
        <begin position="31"/>
        <end position="54"/>
    </location>
</feature>
<evidence type="ECO:0000313" key="3">
    <source>
        <dbReference type="EMBL" id="CAE7500251.1"/>
    </source>
</evidence>
<sequence>MAYLHERPSVRCAKDPEANGADPTRDPLKPALYLATFLNAVLVPGCLVLVGWYITRRLRVLISGGSSIKPLRQSEESAEGIKVFLARAPAASDMSEPPDSEHVSGLAVSTYAAAYATCASELAASSTVKAGTGAMHNIARSMIVPNPAQLGR</sequence>
<name>A0A812SS81_9DINO</name>
<keyword evidence="2" id="KW-0472">Membrane</keyword>
<evidence type="ECO:0000313" key="4">
    <source>
        <dbReference type="Proteomes" id="UP000604046"/>
    </source>
</evidence>
<accession>A0A812SS81</accession>